<dbReference type="EMBL" id="KZ678385">
    <property type="protein sequence ID" value="PSR99231.1"/>
    <property type="molecule type" value="Genomic_DNA"/>
</dbReference>
<evidence type="ECO:0000313" key="3">
    <source>
        <dbReference type="EMBL" id="PSR99231.1"/>
    </source>
</evidence>
<protein>
    <submittedName>
        <fullName evidence="3">Uncharacterized protein</fullName>
    </submittedName>
</protein>
<dbReference type="AlphaFoldDB" id="A0A2T3AIF7"/>
<feature type="compositionally biased region" description="Polar residues" evidence="1">
    <location>
        <begin position="75"/>
        <end position="92"/>
    </location>
</feature>
<feature type="region of interest" description="Disordered" evidence="1">
    <location>
        <begin position="1"/>
        <end position="124"/>
    </location>
</feature>
<dbReference type="Proteomes" id="UP000241462">
    <property type="component" value="Unassembled WGS sequence"/>
</dbReference>
<feature type="transmembrane region" description="Helical" evidence="2">
    <location>
        <begin position="277"/>
        <end position="299"/>
    </location>
</feature>
<feature type="compositionally biased region" description="Basic and acidic residues" evidence="1">
    <location>
        <begin position="23"/>
        <end position="43"/>
    </location>
</feature>
<evidence type="ECO:0000256" key="1">
    <source>
        <dbReference type="SAM" id="MobiDB-lite"/>
    </source>
</evidence>
<dbReference type="OrthoDB" id="4838853at2759"/>
<sequence>MDARPEGLPLSPIPSAVNPGETHGGEAAHDRPPRASLHSERARTRFGRHSLDVGRSPLSPRSSAGSPGASKGERSNSLPTVNKQPGNSSDPHQTPPIHAPTTTRIDSQRAVRSSAEFNRRFDGPFGRPSLAMTRRFSSHHDEIPAVQGAEAAAGSSGVVPEPTSTTASGGSTPELLEPEPPPLNYTLHTRKKSIFIFWSFIVFDSVVMPIALYFGLWYGVGPGANTPTHKGEVLSANAVFSIVTAAIGGASIVEYAVRFWRLYKKNSTCRVIGAKRWYLDLFHWNYSLAWIIVMVELIVGTCQYWPPIRLLSVPLTTMLFTFGTELLLVDTLRLFRVPAPMRMSSIPKGAQLRPCIYTMIEDVIAVDGSGGTAYREALNRRYEASHIFRAMLRRLGIFWAVGAEAMAVVCMILIFTVSDDAAFAIGWSVPFAWAGVWVLATIWYVKKELKRERVEWAEQVAKSSA</sequence>
<gene>
    <name evidence="3" type="ORF">BD289DRAFT_47564</name>
</gene>
<organism evidence="3 4">
    <name type="scientific">Coniella lustricola</name>
    <dbReference type="NCBI Taxonomy" id="2025994"/>
    <lineage>
        <taxon>Eukaryota</taxon>
        <taxon>Fungi</taxon>
        <taxon>Dikarya</taxon>
        <taxon>Ascomycota</taxon>
        <taxon>Pezizomycotina</taxon>
        <taxon>Sordariomycetes</taxon>
        <taxon>Sordariomycetidae</taxon>
        <taxon>Diaporthales</taxon>
        <taxon>Schizoparmaceae</taxon>
        <taxon>Coniella</taxon>
    </lineage>
</organism>
<dbReference type="STRING" id="2025994.A0A2T3AIF7"/>
<feature type="region of interest" description="Disordered" evidence="1">
    <location>
        <begin position="148"/>
        <end position="180"/>
    </location>
</feature>
<feature type="transmembrane region" description="Helical" evidence="2">
    <location>
        <begin position="311"/>
        <end position="335"/>
    </location>
</feature>
<reference evidence="3 4" key="1">
    <citation type="journal article" date="2018" name="Mycol. Prog.">
        <title>Coniella lustricola, a new species from submerged detritus.</title>
        <authorList>
            <person name="Raudabaugh D.B."/>
            <person name="Iturriaga T."/>
            <person name="Carver A."/>
            <person name="Mondo S."/>
            <person name="Pangilinan J."/>
            <person name="Lipzen A."/>
            <person name="He G."/>
            <person name="Amirebrahimi M."/>
            <person name="Grigoriev I.V."/>
            <person name="Miller A.N."/>
        </authorList>
    </citation>
    <scope>NUCLEOTIDE SEQUENCE [LARGE SCALE GENOMIC DNA]</scope>
    <source>
        <strain evidence="3 4">B22-T-1</strain>
    </source>
</reference>
<evidence type="ECO:0000313" key="4">
    <source>
        <dbReference type="Proteomes" id="UP000241462"/>
    </source>
</evidence>
<proteinExistence type="predicted"/>
<dbReference type="PANTHER" id="PTHR42024:SF1">
    <property type="entry name" value="AMINO ACID PERMEASE_ SLC12A DOMAIN-CONTAINING PROTEIN"/>
    <property type="match status" value="1"/>
</dbReference>
<dbReference type="InParanoid" id="A0A2T3AIF7"/>
<dbReference type="PANTHER" id="PTHR42024">
    <property type="entry name" value="AMINO ACID PERMEASE_ SLC12A DOMAIN-CONTAINING PROTEIN"/>
    <property type="match status" value="1"/>
</dbReference>
<evidence type="ECO:0000256" key="2">
    <source>
        <dbReference type="SAM" id="Phobius"/>
    </source>
</evidence>
<keyword evidence="2" id="KW-0472">Membrane</keyword>
<accession>A0A2T3AIF7</accession>
<feature type="compositionally biased region" description="Low complexity" evidence="1">
    <location>
        <begin position="148"/>
        <end position="175"/>
    </location>
</feature>
<feature type="transmembrane region" description="Helical" evidence="2">
    <location>
        <begin position="238"/>
        <end position="257"/>
    </location>
</feature>
<name>A0A2T3AIF7_9PEZI</name>
<feature type="compositionally biased region" description="Low complexity" evidence="1">
    <location>
        <begin position="54"/>
        <end position="70"/>
    </location>
</feature>
<feature type="transmembrane region" description="Helical" evidence="2">
    <location>
        <begin position="195"/>
        <end position="218"/>
    </location>
</feature>
<keyword evidence="2" id="KW-0812">Transmembrane</keyword>
<feature type="transmembrane region" description="Helical" evidence="2">
    <location>
        <begin position="421"/>
        <end position="445"/>
    </location>
</feature>
<keyword evidence="4" id="KW-1185">Reference proteome</keyword>
<keyword evidence="2" id="KW-1133">Transmembrane helix</keyword>
<feature type="transmembrane region" description="Helical" evidence="2">
    <location>
        <begin position="395"/>
        <end position="415"/>
    </location>
</feature>